<dbReference type="InterPro" id="IPR002110">
    <property type="entry name" value="Ankyrin_rpt"/>
</dbReference>
<feature type="region of interest" description="Disordered" evidence="3">
    <location>
        <begin position="1309"/>
        <end position="1334"/>
    </location>
</feature>
<dbReference type="PANTHER" id="PTHR10039:SF16">
    <property type="entry name" value="GPI INOSITOL-DEACYLASE"/>
    <property type="match status" value="1"/>
</dbReference>
<dbReference type="Pfam" id="PF24809">
    <property type="entry name" value="DUF7708"/>
    <property type="match status" value="1"/>
</dbReference>
<dbReference type="RefSeq" id="XP_009254677.1">
    <property type="nucleotide sequence ID" value="XM_009256402.1"/>
</dbReference>
<feature type="compositionally biased region" description="Low complexity" evidence="3">
    <location>
        <begin position="1"/>
        <end position="10"/>
    </location>
</feature>
<dbReference type="Pfam" id="PF24883">
    <property type="entry name" value="NPHP3_N"/>
    <property type="match status" value="1"/>
</dbReference>
<evidence type="ECO:0000259" key="4">
    <source>
        <dbReference type="PROSITE" id="PS50837"/>
    </source>
</evidence>
<dbReference type="InterPro" id="IPR056884">
    <property type="entry name" value="NPHP3-like_N"/>
</dbReference>
<evidence type="ECO:0000256" key="2">
    <source>
        <dbReference type="PROSITE-ProRule" id="PRU00023"/>
    </source>
</evidence>
<feature type="repeat" description="ANK" evidence="2">
    <location>
        <begin position="1044"/>
        <end position="1076"/>
    </location>
</feature>
<reference evidence="5 6" key="1">
    <citation type="journal article" date="2012" name="PLoS Pathog.">
        <title>Comparative pathogenomics reveals horizontally acquired novel virulence genes in fungi infecting cereal hosts.</title>
        <authorList>
            <person name="Gardiner D.M."/>
            <person name="McDonald M.C."/>
            <person name="Covarelli L."/>
            <person name="Solomon P.S."/>
            <person name="Rusu A.G."/>
            <person name="Marshall M."/>
            <person name="Kazan K."/>
            <person name="Chakraborty S."/>
            <person name="McDonald B.A."/>
            <person name="Manners J.M."/>
        </authorList>
    </citation>
    <scope>NUCLEOTIDE SEQUENCE [LARGE SCALE GENOMIC DNA]</scope>
    <source>
        <strain evidence="5 6">CS3096</strain>
    </source>
</reference>
<dbReference type="InterPro" id="IPR027417">
    <property type="entry name" value="P-loop_NTPase"/>
</dbReference>
<feature type="compositionally biased region" description="Low complexity" evidence="3">
    <location>
        <begin position="25"/>
        <end position="43"/>
    </location>
</feature>
<dbReference type="Pfam" id="PF12796">
    <property type="entry name" value="Ank_2"/>
    <property type="match status" value="1"/>
</dbReference>
<feature type="region of interest" description="Disordered" evidence="3">
    <location>
        <begin position="82"/>
        <end position="102"/>
    </location>
</feature>
<accession>K3VRD1</accession>
<feature type="domain" description="NACHT" evidence="4">
    <location>
        <begin position="407"/>
        <end position="561"/>
    </location>
</feature>
<dbReference type="Gene3D" id="3.40.50.300">
    <property type="entry name" value="P-loop containing nucleotide triphosphate hydrolases"/>
    <property type="match status" value="1"/>
</dbReference>
<proteinExistence type="predicted"/>
<protein>
    <recommendedName>
        <fullName evidence="4">NACHT domain-containing protein</fullName>
    </recommendedName>
</protein>
<evidence type="ECO:0000313" key="6">
    <source>
        <dbReference type="Proteomes" id="UP000007978"/>
    </source>
</evidence>
<dbReference type="EMBL" id="AFNW01000070">
    <property type="protein sequence ID" value="EKJ76523.1"/>
    <property type="molecule type" value="Genomic_DNA"/>
</dbReference>
<dbReference type="PROSITE" id="PS50297">
    <property type="entry name" value="ANK_REP_REGION"/>
    <property type="match status" value="3"/>
</dbReference>
<dbReference type="SUPFAM" id="SSF48403">
    <property type="entry name" value="Ankyrin repeat"/>
    <property type="match status" value="1"/>
</dbReference>
<feature type="region of interest" description="Disordered" evidence="3">
    <location>
        <begin position="1"/>
        <end position="69"/>
    </location>
</feature>
<dbReference type="PRINTS" id="PR01415">
    <property type="entry name" value="ANKYRIN"/>
</dbReference>
<keyword evidence="2" id="KW-0040">ANK repeat</keyword>
<dbReference type="KEGG" id="fpu:FPSE_03283"/>
<feature type="repeat" description="ANK" evidence="2">
    <location>
        <begin position="1222"/>
        <end position="1254"/>
    </location>
</feature>
<feature type="repeat" description="ANK" evidence="2">
    <location>
        <begin position="1077"/>
        <end position="1104"/>
    </location>
</feature>
<dbReference type="OrthoDB" id="7464126at2759"/>
<feature type="compositionally biased region" description="Basic and acidic residues" evidence="3">
    <location>
        <begin position="84"/>
        <end position="101"/>
    </location>
</feature>
<keyword evidence="1" id="KW-0677">Repeat</keyword>
<feature type="compositionally biased region" description="Acidic residues" evidence="3">
    <location>
        <begin position="1318"/>
        <end position="1333"/>
    </location>
</feature>
<evidence type="ECO:0000256" key="3">
    <source>
        <dbReference type="SAM" id="MobiDB-lite"/>
    </source>
</evidence>
<dbReference type="InterPro" id="IPR036770">
    <property type="entry name" value="Ankyrin_rpt-contain_sf"/>
</dbReference>
<dbReference type="eggNOG" id="KOG4177">
    <property type="taxonomic scope" value="Eukaryota"/>
</dbReference>
<dbReference type="SMART" id="SM00248">
    <property type="entry name" value="ANK"/>
    <property type="match status" value="7"/>
</dbReference>
<dbReference type="GeneID" id="20361902"/>
<comment type="caution">
    <text evidence="5">The sequence shown here is derived from an EMBL/GenBank/DDBJ whole genome shotgun (WGS) entry which is preliminary data.</text>
</comment>
<dbReference type="InterPro" id="IPR056125">
    <property type="entry name" value="DUF7708"/>
</dbReference>
<feature type="repeat" description="ANK" evidence="2">
    <location>
        <begin position="1358"/>
        <end position="1392"/>
    </location>
</feature>
<dbReference type="PANTHER" id="PTHR10039">
    <property type="entry name" value="AMELOGENIN"/>
    <property type="match status" value="1"/>
</dbReference>
<evidence type="ECO:0000313" key="5">
    <source>
        <dbReference type="EMBL" id="EKJ76523.1"/>
    </source>
</evidence>
<evidence type="ECO:0000256" key="1">
    <source>
        <dbReference type="ARBA" id="ARBA00022737"/>
    </source>
</evidence>
<name>K3VRD1_FUSPC</name>
<dbReference type="Proteomes" id="UP000007978">
    <property type="component" value="Chromosome 3"/>
</dbReference>
<dbReference type="PROSITE" id="PS50088">
    <property type="entry name" value="ANK_REPEAT"/>
    <property type="match status" value="4"/>
</dbReference>
<organism evidence="5 6">
    <name type="scientific">Fusarium pseudograminearum (strain CS3096)</name>
    <name type="common">Wheat and barley crown-rot fungus</name>
    <dbReference type="NCBI Taxonomy" id="1028729"/>
    <lineage>
        <taxon>Eukaryota</taxon>
        <taxon>Fungi</taxon>
        <taxon>Dikarya</taxon>
        <taxon>Ascomycota</taxon>
        <taxon>Pezizomycotina</taxon>
        <taxon>Sordariomycetes</taxon>
        <taxon>Hypocreomycetidae</taxon>
        <taxon>Hypocreales</taxon>
        <taxon>Nectriaceae</taxon>
        <taxon>Fusarium</taxon>
    </lineage>
</organism>
<feature type="compositionally biased region" description="Basic residues" evidence="3">
    <location>
        <begin position="11"/>
        <end position="20"/>
    </location>
</feature>
<dbReference type="Gene3D" id="1.25.40.20">
    <property type="entry name" value="Ankyrin repeat-containing domain"/>
    <property type="match status" value="2"/>
</dbReference>
<feature type="compositionally biased region" description="Polar residues" evidence="3">
    <location>
        <begin position="44"/>
        <end position="57"/>
    </location>
</feature>
<sequence>MPTTKTSSTSKFKKWFRKRSKSNDSRSATSTDLSDTSTSLRSTVTQNSRPSADTASIGSDVKGTDAVSPIIPEKVPESVVINDKPADLKDENTTQKDDHPHPWKQAVSYLNEEDRILIASIDENDNNANVFADLHDLINKKKTLGEEKAWKITFGGRRIVLRDVLAKIVSWLDSFKAIGDLISQVDPVHASVPWSAIKLVLSVFTADNEQMGLLIIGMEQVICLIARCSIYHQLYLENVVHTTRLQTKATRQLSNAMARLYAKLFSFLAYYIRLLDCNSAVRMLKTFCNPSEVAAKLKEIGNLETQVTTEANVCQGTIAESAFQNMDESSRDTRQKLRDMSSRFDDQTRQLWKHLNEDERCKILQWVSDIPYESDHYIARKGRVDGTGEWLMGHEVYETWQRPDTSNLLWLNGIPGAGKTKLSSRVVDDLLVRLPKEAEENTGFAYFYCDRNRPDHSEPVAIMRSIIRQLCAPRDNQSIESCVEHKYLRRKVKGFSSDRLVAEECKQLLTQLVAGYKSVYIVVDGLDECDRGTRHMLMDLLDEVIIKFQQTVKVYIASRTDQDLRKRYNEGTHLEVTANDNQADIEKFVLSKMEESEFCRTKLSRKLRDKILSTFQDKSQGMFQWATLHIGELIQLERNADIAKYLDGLPKGLEAAYDKIYGQISDLTGSKKSIAFAAFQIVMVSQRPLHPFELAIAAAQHPRHNFILDQDVDIEYVLEACQNLLVVADGSQERDVTAVPTMDSNLQGYLKQEVKATRTSGSMAVWENNVGVTKDSICRFAHLSVQEYLETKHWSSAQAHEMMAGICLQTLLCLSLPGGVENGQEETPGSDAGEDWDATLTLHVSHSKKRNIVKIVPDEEENRQLDASLSPSLSKGTVGEISICDTKSFPIPDPPPFECYLELVDYDIHDGHDESCFCETFEPFLVGFEGSPLQTWTTYCSHFFPRHLEDVRKNSKEGIGYTLLGLIRQFLGTPSNSTTSYMAWTRLVQNTPVLDDSDPKYGTGKSALRPYTTPVLGCVILDMHEVLDEWLSKSEVDPNGRNIQGDSLLDLAVRSFNADVCKVLIKHGADPNLPNPFTVTPLGTAVHHANLDLVQMLVEAGADLCTSMVPISEQKRGWRGLTAPHYETPVHEAVKTGNADIVKAIVDGAKSASYHGQPLRLEKALNEAAQACRPDLAAILLSYGDNEDGHRQVMIHNALNHVPANDSGIDIMKFLMGLLKHRTHTLLHSAVKDGNWTFVEALTEMGVDVSTHRDNLYQETPLHSIFREWCGDELVKVQKIIDKGANVNTRDVHGNTPLALAMKTKIFGSKTTDHEQDGDQDEETNDTTTDESTPDISRVEAIRYLLQHGAHTDTINRNGMTLLGIACAHAVVTPEVIEILLEHGANVNATQGHGELSMSPLDALYLHAKPSETEIPPLEDDNLAVVREILKKHGARYFRAIDYEKWDIQRKLEWITKHRTGPFAVPNVTTCFTGG</sequence>
<gene>
    <name evidence="5" type="ORF">FPSE_03283</name>
</gene>
<dbReference type="InterPro" id="IPR007111">
    <property type="entry name" value="NACHT_NTPase"/>
</dbReference>
<keyword evidence="6" id="KW-1185">Reference proteome</keyword>
<dbReference type="SUPFAM" id="SSF52540">
    <property type="entry name" value="P-loop containing nucleoside triphosphate hydrolases"/>
    <property type="match status" value="1"/>
</dbReference>
<dbReference type="PROSITE" id="PS50837">
    <property type="entry name" value="NACHT"/>
    <property type="match status" value="1"/>
</dbReference>
<dbReference type="HOGENOM" id="CLU_000288_34_7_1"/>